<evidence type="ECO:0000313" key="1">
    <source>
        <dbReference type="EMBL" id="KAH6938674.1"/>
    </source>
</evidence>
<sequence>MAGGDNDVVYKVSEDDKSDDLLDDEALIKAYNRAVSTNEEWKVGDFCRCVYSVDGLCYEAKVKSVDHDMCVIRYIGYGNEEEVYLSELLPSEGKFARQRQNEQAKRENAHGSPTPPSEDDHGGPAAHGPRTSDGYSQYYHAIPPPPPAAHGDLPNNEEALASMLMSWYMTGYHTGYYQAQVIEKLSGTSCHSGL</sequence>
<accession>A0ACB7SY29</accession>
<comment type="caution">
    <text evidence="1">The sequence shown here is derived from an EMBL/GenBank/DDBJ whole genome shotgun (WGS) entry which is preliminary data.</text>
</comment>
<keyword evidence="2" id="KW-1185">Reference proteome</keyword>
<protein>
    <submittedName>
        <fullName evidence="1">Uncharacterized protein</fullName>
    </submittedName>
</protein>
<evidence type="ECO:0000313" key="2">
    <source>
        <dbReference type="Proteomes" id="UP000821845"/>
    </source>
</evidence>
<dbReference type="EMBL" id="CM023482">
    <property type="protein sequence ID" value="KAH6938674.1"/>
    <property type="molecule type" value="Genomic_DNA"/>
</dbReference>
<reference evidence="1" key="1">
    <citation type="submission" date="2020-05" db="EMBL/GenBank/DDBJ databases">
        <title>Large-scale comparative analyses of tick genomes elucidate their genetic diversity and vector capacities.</title>
        <authorList>
            <person name="Jia N."/>
            <person name="Wang J."/>
            <person name="Shi W."/>
            <person name="Du L."/>
            <person name="Sun Y."/>
            <person name="Zhan W."/>
            <person name="Jiang J."/>
            <person name="Wang Q."/>
            <person name="Zhang B."/>
            <person name="Ji P."/>
            <person name="Sakyi L.B."/>
            <person name="Cui X."/>
            <person name="Yuan T."/>
            <person name="Jiang B."/>
            <person name="Yang W."/>
            <person name="Lam T.T.-Y."/>
            <person name="Chang Q."/>
            <person name="Ding S."/>
            <person name="Wang X."/>
            <person name="Zhu J."/>
            <person name="Ruan X."/>
            <person name="Zhao L."/>
            <person name="Wei J."/>
            <person name="Que T."/>
            <person name="Du C."/>
            <person name="Cheng J."/>
            <person name="Dai P."/>
            <person name="Han X."/>
            <person name="Huang E."/>
            <person name="Gao Y."/>
            <person name="Liu J."/>
            <person name="Shao H."/>
            <person name="Ye R."/>
            <person name="Li L."/>
            <person name="Wei W."/>
            <person name="Wang X."/>
            <person name="Wang C."/>
            <person name="Yang T."/>
            <person name="Huo Q."/>
            <person name="Li W."/>
            <person name="Guo W."/>
            <person name="Chen H."/>
            <person name="Zhou L."/>
            <person name="Ni X."/>
            <person name="Tian J."/>
            <person name="Zhou Y."/>
            <person name="Sheng Y."/>
            <person name="Liu T."/>
            <person name="Pan Y."/>
            <person name="Xia L."/>
            <person name="Li J."/>
            <person name="Zhao F."/>
            <person name="Cao W."/>
        </authorList>
    </citation>
    <scope>NUCLEOTIDE SEQUENCE</scope>
    <source>
        <strain evidence="1">Hyas-2018</strain>
    </source>
</reference>
<proteinExistence type="predicted"/>
<name>A0ACB7SY29_HYAAI</name>
<organism evidence="1 2">
    <name type="scientific">Hyalomma asiaticum</name>
    <name type="common">Tick</name>
    <dbReference type="NCBI Taxonomy" id="266040"/>
    <lineage>
        <taxon>Eukaryota</taxon>
        <taxon>Metazoa</taxon>
        <taxon>Ecdysozoa</taxon>
        <taxon>Arthropoda</taxon>
        <taxon>Chelicerata</taxon>
        <taxon>Arachnida</taxon>
        <taxon>Acari</taxon>
        <taxon>Parasitiformes</taxon>
        <taxon>Ixodida</taxon>
        <taxon>Ixodoidea</taxon>
        <taxon>Ixodidae</taxon>
        <taxon>Hyalomminae</taxon>
        <taxon>Hyalomma</taxon>
    </lineage>
</organism>
<dbReference type="Proteomes" id="UP000821845">
    <property type="component" value="Chromosome 2"/>
</dbReference>
<gene>
    <name evidence="1" type="ORF">HPB50_011699</name>
</gene>